<proteinExistence type="predicted"/>
<dbReference type="RefSeq" id="WP_232311691.1">
    <property type="nucleotide sequence ID" value="NZ_CP018839.1"/>
</dbReference>
<evidence type="ECO:0000313" key="1">
    <source>
        <dbReference type="EMBL" id="APR04347.1"/>
    </source>
</evidence>
<dbReference type="PANTHER" id="PTHR33121:SF79">
    <property type="entry name" value="CYCLIC DI-GMP PHOSPHODIESTERASE PDED-RELATED"/>
    <property type="match status" value="1"/>
</dbReference>
<dbReference type="Proteomes" id="UP000185739">
    <property type="component" value="Chromosome"/>
</dbReference>
<dbReference type="STRING" id="96773.Tchl_1488"/>
<dbReference type="AlphaFoldDB" id="A0A1H5XXF6"/>
<dbReference type="SMART" id="SM00267">
    <property type="entry name" value="GGDEF"/>
    <property type="match status" value="1"/>
</dbReference>
<accession>A0A1H5XXF6</accession>
<organism evidence="1 2">
    <name type="scientific">Thauera chlorobenzoica</name>
    <dbReference type="NCBI Taxonomy" id="96773"/>
    <lineage>
        <taxon>Bacteria</taxon>
        <taxon>Pseudomonadati</taxon>
        <taxon>Pseudomonadota</taxon>
        <taxon>Betaproteobacteria</taxon>
        <taxon>Rhodocyclales</taxon>
        <taxon>Zoogloeaceae</taxon>
        <taxon>Thauera</taxon>
    </lineage>
</organism>
<dbReference type="InterPro" id="IPR000160">
    <property type="entry name" value="GGDEF_dom"/>
</dbReference>
<name>A0A1H5XXF6_9RHOO</name>
<dbReference type="CDD" id="cd01949">
    <property type="entry name" value="GGDEF"/>
    <property type="match status" value="1"/>
</dbReference>
<dbReference type="SUPFAM" id="SSF141868">
    <property type="entry name" value="EAL domain-like"/>
    <property type="match status" value="1"/>
</dbReference>
<reference evidence="1 2" key="1">
    <citation type="submission" date="2016-12" db="EMBL/GenBank/DDBJ databases">
        <title>Complete genome sequence of Thauera chlorobenzoica, a Betaproteobacterium degrading haloaromatics anaerobically to CO2 and halides.</title>
        <authorList>
            <person name="Goris T."/>
            <person name="Mergelsberg M."/>
            <person name="Boll M."/>
        </authorList>
    </citation>
    <scope>NUCLEOTIDE SEQUENCE [LARGE SCALE GENOMIC DNA]</scope>
    <source>
        <strain evidence="1 2">3CB1</strain>
    </source>
</reference>
<dbReference type="PROSITE" id="PS50883">
    <property type="entry name" value="EAL"/>
    <property type="match status" value="1"/>
</dbReference>
<dbReference type="InterPro" id="IPR035919">
    <property type="entry name" value="EAL_sf"/>
</dbReference>
<dbReference type="Gene3D" id="3.30.70.270">
    <property type="match status" value="1"/>
</dbReference>
<dbReference type="Pfam" id="PF00563">
    <property type="entry name" value="EAL"/>
    <property type="match status" value="1"/>
</dbReference>
<dbReference type="SUPFAM" id="SSF55073">
    <property type="entry name" value="Nucleotide cyclase"/>
    <property type="match status" value="1"/>
</dbReference>
<dbReference type="Gene3D" id="3.20.20.450">
    <property type="entry name" value="EAL domain"/>
    <property type="match status" value="1"/>
</dbReference>
<dbReference type="PROSITE" id="PS50887">
    <property type="entry name" value="GGDEF"/>
    <property type="match status" value="1"/>
</dbReference>
<dbReference type="PANTHER" id="PTHR33121">
    <property type="entry name" value="CYCLIC DI-GMP PHOSPHODIESTERASE PDEF"/>
    <property type="match status" value="1"/>
</dbReference>
<dbReference type="InterPro" id="IPR050706">
    <property type="entry name" value="Cyclic-di-GMP_PDE-like"/>
</dbReference>
<dbReference type="InterPro" id="IPR029787">
    <property type="entry name" value="Nucleotide_cyclase"/>
</dbReference>
<dbReference type="SMART" id="SM00052">
    <property type="entry name" value="EAL"/>
    <property type="match status" value="1"/>
</dbReference>
<sequence>MASVRVGRGFVARALGWVGNGTWRLPLALTLGIALSIVAVAGWSVGEQRLARVDPAQAAAALPSREIALAMTGHVAGLLGEAGATAPPAPAALARPRALSEPPLLAALSMALLVAVLWLALVLRREEARLHALDEGARRGREQMVLLEGEKKRAVEAAACDHLTGLVNRRVFNELGQKHLRQARWNARHYALLYLDLDRFKGVNDSLGHHVGDLLLQAVAARLRKALRASDVIARMGGDEFAILLTELSDVADAERLAAKLVDAIGQPCTDLDGHDLQVGTSIGIAVFPRDGVDVGTLCRNADAAMYESKRAGGARFTFYDNSLNRAGDWLFSLEQRLPRAIAEGELVLHFQPKVRLSDFRIVGLEALVRWQHPEHGLIFPKDFVALAEETGQIVELGKWVVRACIRQQAAWRAEGLTLVPVAFNVSARQLEDDHLCAFIRDELEAHALEGRLLEAEITETGLVESVEQAGRVLAALEGLGLSIALDDFGSGFSNLNYIRSMPIGTIKIDRAFVCDIRNRPSDAVIVESIVALAHKLGLCVVAEGVETLEQIVHLKTARCDVVQGYYLSRPVPAAAACELVRGAYVKQG</sequence>
<dbReference type="NCBIfam" id="TIGR00254">
    <property type="entry name" value="GGDEF"/>
    <property type="match status" value="1"/>
</dbReference>
<gene>
    <name evidence="1" type="ORF">Tchl_1488</name>
</gene>
<dbReference type="InterPro" id="IPR043128">
    <property type="entry name" value="Rev_trsase/Diguanyl_cyclase"/>
</dbReference>
<dbReference type="EMBL" id="CP018839">
    <property type="protein sequence ID" value="APR04347.1"/>
    <property type="molecule type" value="Genomic_DNA"/>
</dbReference>
<dbReference type="GO" id="GO:0071111">
    <property type="term" value="F:cyclic-guanylate-specific phosphodiesterase activity"/>
    <property type="evidence" value="ECO:0007669"/>
    <property type="project" value="InterPro"/>
</dbReference>
<keyword evidence="2" id="KW-1185">Reference proteome</keyword>
<dbReference type="InterPro" id="IPR001633">
    <property type="entry name" value="EAL_dom"/>
</dbReference>
<dbReference type="CDD" id="cd01948">
    <property type="entry name" value="EAL"/>
    <property type="match status" value="1"/>
</dbReference>
<dbReference type="Pfam" id="PF00990">
    <property type="entry name" value="GGDEF"/>
    <property type="match status" value="1"/>
</dbReference>
<dbReference type="KEGG" id="tcl:Tchl_1488"/>
<evidence type="ECO:0000313" key="2">
    <source>
        <dbReference type="Proteomes" id="UP000185739"/>
    </source>
</evidence>
<protein>
    <submittedName>
        <fullName evidence="1">Diguanylate cyclase</fullName>
    </submittedName>
</protein>